<evidence type="ECO:0000313" key="7">
    <source>
        <dbReference type="Proteomes" id="UP001500866"/>
    </source>
</evidence>
<dbReference type="Pfam" id="PF00877">
    <property type="entry name" value="NLPC_P60"/>
    <property type="match status" value="1"/>
</dbReference>
<name>A0ABN1G6N4_9BACI</name>
<keyword evidence="7" id="KW-1185">Reference proteome</keyword>
<dbReference type="PROSITE" id="PS51935">
    <property type="entry name" value="NLPC_P60"/>
    <property type="match status" value="1"/>
</dbReference>
<feature type="domain" description="NlpC/P60" evidence="5">
    <location>
        <begin position="187"/>
        <end position="317"/>
    </location>
</feature>
<dbReference type="Pfam" id="PF23795">
    <property type="entry name" value="SH3_YKFC_2nd"/>
    <property type="match status" value="1"/>
</dbReference>
<dbReference type="Proteomes" id="UP001500866">
    <property type="component" value="Unassembled WGS sequence"/>
</dbReference>
<organism evidence="6 7">
    <name type="scientific">Virgibacillus siamensis</name>
    <dbReference type="NCBI Taxonomy" id="480071"/>
    <lineage>
        <taxon>Bacteria</taxon>
        <taxon>Bacillati</taxon>
        <taxon>Bacillota</taxon>
        <taxon>Bacilli</taxon>
        <taxon>Bacillales</taxon>
        <taxon>Bacillaceae</taxon>
        <taxon>Virgibacillus</taxon>
    </lineage>
</organism>
<comment type="caution">
    <text evidence="6">The sequence shown here is derived from an EMBL/GenBank/DDBJ whole genome shotgun (WGS) entry which is preliminary data.</text>
</comment>
<evidence type="ECO:0000259" key="5">
    <source>
        <dbReference type="PROSITE" id="PS51935"/>
    </source>
</evidence>
<keyword evidence="4" id="KW-0788">Thiol protease</keyword>
<comment type="similarity">
    <text evidence="1">Belongs to the peptidase C40 family.</text>
</comment>
<reference evidence="6 7" key="1">
    <citation type="journal article" date="2019" name="Int. J. Syst. Evol. Microbiol.">
        <title>The Global Catalogue of Microorganisms (GCM) 10K type strain sequencing project: providing services to taxonomists for standard genome sequencing and annotation.</title>
        <authorList>
            <consortium name="The Broad Institute Genomics Platform"/>
            <consortium name="The Broad Institute Genome Sequencing Center for Infectious Disease"/>
            <person name="Wu L."/>
            <person name="Ma J."/>
        </authorList>
    </citation>
    <scope>NUCLEOTIDE SEQUENCE [LARGE SCALE GENOMIC DNA]</scope>
    <source>
        <strain evidence="6 7">JCM 15395</strain>
    </source>
</reference>
<evidence type="ECO:0000256" key="2">
    <source>
        <dbReference type="ARBA" id="ARBA00022670"/>
    </source>
</evidence>
<evidence type="ECO:0000256" key="3">
    <source>
        <dbReference type="ARBA" id="ARBA00022801"/>
    </source>
</evidence>
<keyword evidence="3" id="KW-0378">Hydrolase</keyword>
<dbReference type="Gene3D" id="3.90.1720.10">
    <property type="entry name" value="endopeptidase domain like (from Nostoc punctiforme)"/>
    <property type="match status" value="1"/>
</dbReference>
<dbReference type="RefSeq" id="WP_343813170.1">
    <property type="nucleotide sequence ID" value="NZ_BAAADS010000016.1"/>
</dbReference>
<evidence type="ECO:0000256" key="1">
    <source>
        <dbReference type="ARBA" id="ARBA00007074"/>
    </source>
</evidence>
<dbReference type="EMBL" id="BAAADS010000016">
    <property type="protein sequence ID" value="GAA0605146.1"/>
    <property type="molecule type" value="Genomic_DNA"/>
</dbReference>
<dbReference type="PANTHER" id="PTHR47053:SF3">
    <property type="entry name" value="GAMMA-D-GLUTAMYL-L-LYSINE DIPEPTIDYL-PEPTIDASE"/>
    <property type="match status" value="1"/>
</dbReference>
<gene>
    <name evidence="6" type="primary">eepC</name>
    <name evidence="6" type="ORF">GCM10009001_23000</name>
</gene>
<accession>A0ABN1G6N4</accession>
<dbReference type="SUPFAM" id="SSF54001">
    <property type="entry name" value="Cysteine proteinases"/>
    <property type="match status" value="1"/>
</dbReference>
<evidence type="ECO:0000313" key="6">
    <source>
        <dbReference type="EMBL" id="GAA0605146.1"/>
    </source>
</evidence>
<protein>
    <submittedName>
        <fullName evidence="6">Gamma-D-glutamyl-L-lysine dipeptidyl-peptidase</fullName>
    </submittedName>
</protein>
<proteinExistence type="inferred from homology"/>
<sequence>MSKQTFEQQADEMWVTAVQVATVWTMPESARSIDHPGLTNPTDIDQWMDVLTFDKRVALCDENRVQSQLLYGESVIITETKDDWAHVVIPSQPSKKDQQGYPGWVPLNQLKKVSKTEWEQDKTAAVLSKFAWLESANGKPVIKLSFMTMLPVIREQGEKLEVATPDGPLYLPRQHAEVFSTADGIKQQPGHKLLQAGERYIGLDYFWGGMSAFGYDCSGFTYAMHKANGYQIPRDADDQLAAGMHVATDDIEPGDLLFFAYDEGKGSLHHVGFYYGNGKMLHSPQTGKGIELTELHGTIYEKELCGAARYWQQTEGK</sequence>
<dbReference type="PANTHER" id="PTHR47053">
    <property type="entry name" value="MUREIN DD-ENDOPEPTIDASE MEPH-RELATED"/>
    <property type="match status" value="1"/>
</dbReference>
<dbReference type="InterPro" id="IPR000064">
    <property type="entry name" value="NLP_P60_dom"/>
</dbReference>
<evidence type="ECO:0000256" key="4">
    <source>
        <dbReference type="ARBA" id="ARBA00022807"/>
    </source>
</evidence>
<keyword evidence="2" id="KW-0645">Protease</keyword>
<dbReference type="InterPro" id="IPR051202">
    <property type="entry name" value="Peptidase_C40"/>
</dbReference>
<dbReference type="Gene3D" id="2.30.30.40">
    <property type="entry name" value="SH3 Domains"/>
    <property type="match status" value="2"/>
</dbReference>
<dbReference type="InterPro" id="IPR057812">
    <property type="entry name" value="SH3_YKFC_2nd"/>
</dbReference>
<dbReference type="InterPro" id="IPR038765">
    <property type="entry name" value="Papain-like_cys_pep_sf"/>
</dbReference>